<protein>
    <submittedName>
        <fullName evidence="1">Putative PLP1 Phosducin-like protein</fullName>
    </submittedName>
</protein>
<dbReference type="InterPro" id="IPR036249">
    <property type="entry name" value="Thioredoxin-like_sf"/>
</dbReference>
<dbReference type="AlphaFoldDB" id="A0A370TI99"/>
<dbReference type="STRING" id="2656787.A0A370TI99"/>
<name>A0A370TI99_9HELO</name>
<dbReference type="OrthoDB" id="10257948at2759"/>
<keyword evidence="2" id="KW-1185">Reference proteome</keyword>
<proteinExistence type="predicted"/>
<dbReference type="Proteomes" id="UP000254866">
    <property type="component" value="Unassembled WGS sequence"/>
</dbReference>
<organism evidence="1 2">
    <name type="scientific">Venustampulla echinocandica</name>
    <dbReference type="NCBI Taxonomy" id="2656787"/>
    <lineage>
        <taxon>Eukaryota</taxon>
        <taxon>Fungi</taxon>
        <taxon>Dikarya</taxon>
        <taxon>Ascomycota</taxon>
        <taxon>Pezizomycotina</taxon>
        <taxon>Leotiomycetes</taxon>
        <taxon>Helotiales</taxon>
        <taxon>Pleuroascaceae</taxon>
        <taxon>Venustampulla</taxon>
    </lineage>
</organism>
<reference evidence="1 2" key="1">
    <citation type="journal article" date="2018" name="IMA Fungus">
        <title>IMA Genome-F 9: Draft genome sequence of Annulohypoxylon stygium, Aspergillus mulundensis, Berkeleyomyces basicola (syn. Thielaviopsis basicola), Ceratocystis smalleyi, two Cercospora beticola strains, Coleophoma cylindrospora, Fusarium fracticaudum, Phialophora cf. hyalina, and Morchella septimelata.</title>
        <authorList>
            <person name="Wingfield B.D."/>
            <person name="Bills G.F."/>
            <person name="Dong Y."/>
            <person name="Huang W."/>
            <person name="Nel W.J."/>
            <person name="Swalarsk-Parry B.S."/>
            <person name="Vaghefi N."/>
            <person name="Wilken P.M."/>
            <person name="An Z."/>
            <person name="de Beer Z.W."/>
            <person name="De Vos L."/>
            <person name="Chen L."/>
            <person name="Duong T.A."/>
            <person name="Gao Y."/>
            <person name="Hammerbacher A."/>
            <person name="Kikkert J.R."/>
            <person name="Li Y."/>
            <person name="Li H."/>
            <person name="Li K."/>
            <person name="Li Q."/>
            <person name="Liu X."/>
            <person name="Ma X."/>
            <person name="Naidoo K."/>
            <person name="Pethybridge S.J."/>
            <person name="Sun J."/>
            <person name="Steenkamp E.T."/>
            <person name="van der Nest M.A."/>
            <person name="van Wyk S."/>
            <person name="Wingfield M.J."/>
            <person name="Xiong C."/>
            <person name="Yue Q."/>
            <person name="Zhang X."/>
        </authorList>
    </citation>
    <scope>NUCLEOTIDE SEQUENCE [LARGE SCALE GENOMIC DNA]</scope>
    <source>
        <strain evidence="1 2">BP 5553</strain>
    </source>
</reference>
<dbReference type="Gene3D" id="3.40.30.10">
    <property type="entry name" value="Glutaredoxin"/>
    <property type="match status" value="1"/>
</dbReference>
<gene>
    <name evidence="1" type="ORF">BP5553_07017</name>
</gene>
<dbReference type="EMBL" id="NPIC01000006">
    <property type="protein sequence ID" value="RDL35086.1"/>
    <property type="molecule type" value="Genomic_DNA"/>
</dbReference>
<dbReference type="RefSeq" id="XP_031867909.1">
    <property type="nucleotide sequence ID" value="XM_032015640.1"/>
</dbReference>
<comment type="caution">
    <text evidence="1">The sequence shown here is derived from an EMBL/GenBank/DDBJ whole genome shotgun (WGS) entry which is preliminary data.</text>
</comment>
<dbReference type="SUPFAM" id="SSF52833">
    <property type="entry name" value="Thioredoxin-like"/>
    <property type="match status" value="1"/>
</dbReference>
<dbReference type="GeneID" id="43599866"/>
<accession>A0A370TI99</accession>
<dbReference type="PANTHER" id="PTHR21148">
    <property type="entry name" value="THIOREDOXIN DOMAIN-CONTAINING PROTEIN 9"/>
    <property type="match status" value="1"/>
</dbReference>
<evidence type="ECO:0000313" key="2">
    <source>
        <dbReference type="Proteomes" id="UP000254866"/>
    </source>
</evidence>
<sequence length="206" mass="22784">MANIDSQVATLLDTAQSDDEDALIASLEDSPALDAFREQRIQQLHSELSRAKSQKNQGFGDYREIKEEKALMDLTTSTKYAVVHFAKDDFARCGVMDRHLEALAPKHFDTRFLKMNVENGPFLVTKLKVQVLPCVIAFVDGVSVDRIVGFEGLGYTPDTFTTKDLEARLLASGVIQRAKATEGAGGVRFGVKAPKKVESDDDDDWD</sequence>
<evidence type="ECO:0000313" key="1">
    <source>
        <dbReference type="EMBL" id="RDL35086.1"/>
    </source>
</evidence>
<dbReference type="CDD" id="cd02989">
    <property type="entry name" value="Phd_like_TxnDC9"/>
    <property type="match status" value="1"/>
</dbReference>